<evidence type="ECO:0000313" key="5">
    <source>
        <dbReference type="EMBL" id="WOX57614.1"/>
    </source>
</evidence>
<dbReference type="InterPro" id="IPR027417">
    <property type="entry name" value="P-loop_NTPase"/>
</dbReference>
<feature type="domain" description="ABC transporter" evidence="4">
    <location>
        <begin position="20"/>
        <end position="133"/>
    </location>
</feature>
<evidence type="ECO:0000256" key="3">
    <source>
        <dbReference type="ARBA" id="ARBA00022840"/>
    </source>
</evidence>
<dbReference type="PANTHER" id="PTHR42711:SF18">
    <property type="entry name" value="ABC TRANSPORTER, ATP-BINDING PROTEIN"/>
    <property type="match status" value="1"/>
</dbReference>
<accession>A0AAX4FUR3</accession>
<evidence type="ECO:0000256" key="2">
    <source>
        <dbReference type="ARBA" id="ARBA00022741"/>
    </source>
</evidence>
<keyword evidence="3 5" id="KW-0067">ATP-binding</keyword>
<dbReference type="RefSeq" id="WP_318621293.1">
    <property type="nucleotide sequence ID" value="NZ_CP137642.1"/>
</dbReference>
<keyword evidence="1" id="KW-0813">Transport</keyword>
<protein>
    <submittedName>
        <fullName evidence="5">ABC transporter ATP-binding protein</fullName>
    </submittedName>
</protein>
<dbReference type="SUPFAM" id="SSF52540">
    <property type="entry name" value="P-loop containing nucleoside triphosphate hydrolases"/>
    <property type="match status" value="1"/>
</dbReference>
<gene>
    <name evidence="5" type="ORF">R6Y96_10035</name>
</gene>
<dbReference type="PANTHER" id="PTHR42711">
    <property type="entry name" value="ABC TRANSPORTER ATP-BINDING PROTEIN"/>
    <property type="match status" value="1"/>
</dbReference>
<dbReference type="InterPro" id="IPR050763">
    <property type="entry name" value="ABC_transporter_ATP-binding"/>
</dbReference>
<dbReference type="Proteomes" id="UP001305652">
    <property type="component" value="Chromosome"/>
</dbReference>
<evidence type="ECO:0000256" key="1">
    <source>
        <dbReference type="ARBA" id="ARBA00022448"/>
    </source>
</evidence>
<dbReference type="AlphaFoldDB" id="A0AAX4FUR3"/>
<keyword evidence="6" id="KW-1185">Reference proteome</keyword>
<reference evidence="5 6" key="1">
    <citation type="submission" date="2023-10" db="EMBL/GenBank/DDBJ databases">
        <title>The complete genome sequence of Methanoculleus receptaculi DSM 18860.</title>
        <authorList>
            <person name="Lai S.-J."/>
            <person name="You Y.-T."/>
            <person name="Chen S.-C."/>
        </authorList>
    </citation>
    <scope>NUCLEOTIDE SEQUENCE [LARGE SCALE GENOMIC DNA]</scope>
    <source>
        <strain evidence="5 6">DSM 18860</strain>
    </source>
</reference>
<dbReference type="Gene3D" id="3.40.50.300">
    <property type="entry name" value="P-loop containing nucleotide triphosphate hydrolases"/>
    <property type="match status" value="1"/>
</dbReference>
<sequence>MKTIEVDGLSKSFGHIKAVDNISFDVEEGECFGLLGPNGAGKTTTLKLLATVLNPDSGSARIYGYSILDQKDEVRANLGMVFEEPSLDVQLTGRDNLDFHACMYHMPREERRKRIAEVLRAVGLEERADIPVKDPAVGVESSELQKNAAQNLYCIPELESIGRDLLPAHKTEVGVFTESSLCRRKCFFIRGMRRLRPQ</sequence>
<name>A0AAX4FUR3_9EURY</name>
<evidence type="ECO:0000313" key="6">
    <source>
        <dbReference type="Proteomes" id="UP001305652"/>
    </source>
</evidence>
<dbReference type="GO" id="GO:0016887">
    <property type="term" value="F:ATP hydrolysis activity"/>
    <property type="evidence" value="ECO:0007669"/>
    <property type="project" value="InterPro"/>
</dbReference>
<evidence type="ECO:0000259" key="4">
    <source>
        <dbReference type="Pfam" id="PF00005"/>
    </source>
</evidence>
<proteinExistence type="predicted"/>
<dbReference type="GeneID" id="85733498"/>
<dbReference type="KEGG" id="mrc:R6Y96_10035"/>
<keyword evidence="2" id="KW-0547">Nucleotide-binding</keyword>
<dbReference type="Pfam" id="PF00005">
    <property type="entry name" value="ABC_tran"/>
    <property type="match status" value="1"/>
</dbReference>
<dbReference type="InterPro" id="IPR003439">
    <property type="entry name" value="ABC_transporter-like_ATP-bd"/>
</dbReference>
<organism evidence="5 6">
    <name type="scientific">Methanoculleus receptaculi</name>
    <dbReference type="NCBI Taxonomy" id="394967"/>
    <lineage>
        <taxon>Archaea</taxon>
        <taxon>Methanobacteriati</taxon>
        <taxon>Methanobacteriota</taxon>
        <taxon>Stenosarchaea group</taxon>
        <taxon>Methanomicrobia</taxon>
        <taxon>Methanomicrobiales</taxon>
        <taxon>Methanomicrobiaceae</taxon>
        <taxon>Methanoculleus</taxon>
    </lineage>
</organism>
<dbReference type="EMBL" id="CP137642">
    <property type="protein sequence ID" value="WOX57614.1"/>
    <property type="molecule type" value="Genomic_DNA"/>
</dbReference>
<dbReference type="GO" id="GO:0005524">
    <property type="term" value="F:ATP binding"/>
    <property type="evidence" value="ECO:0007669"/>
    <property type="project" value="UniProtKB-KW"/>
</dbReference>